<proteinExistence type="predicted"/>
<dbReference type="EMBL" id="JAVRJZ010000010">
    <property type="protein sequence ID" value="KAK2718007.1"/>
    <property type="molecule type" value="Genomic_DNA"/>
</dbReference>
<dbReference type="GO" id="GO:0016192">
    <property type="term" value="P:vesicle-mediated transport"/>
    <property type="evidence" value="ECO:0007669"/>
    <property type="project" value="InterPro"/>
</dbReference>
<feature type="domain" description="Coatomer alpha subunit C-terminal" evidence="1">
    <location>
        <begin position="14"/>
        <end position="363"/>
    </location>
</feature>
<evidence type="ECO:0000313" key="3">
    <source>
        <dbReference type="Proteomes" id="UP001187531"/>
    </source>
</evidence>
<evidence type="ECO:0000313" key="2">
    <source>
        <dbReference type="EMBL" id="KAK2718007.1"/>
    </source>
</evidence>
<organism evidence="2 3">
    <name type="scientific">Artemia franciscana</name>
    <name type="common">Brine shrimp</name>
    <name type="synonym">Artemia sanfranciscana</name>
    <dbReference type="NCBI Taxonomy" id="6661"/>
    <lineage>
        <taxon>Eukaryota</taxon>
        <taxon>Metazoa</taxon>
        <taxon>Ecdysozoa</taxon>
        <taxon>Arthropoda</taxon>
        <taxon>Crustacea</taxon>
        <taxon>Branchiopoda</taxon>
        <taxon>Anostraca</taxon>
        <taxon>Artemiidae</taxon>
        <taxon>Artemia</taxon>
    </lineage>
</organism>
<dbReference type="InterPro" id="IPR010714">
    <property type="entry name" value="Coatomer_asu_C"/>
</dbReference>
<dbReference type="GO" id="GO:0030126">
    <property type="term" value="C:COPI vesicle coat"/>
    <property type="evidence" value="ECO:0007669"/>
    <property type="project" value="InterPro"/>
</dbReference>
<accession>A0AA88IB49</accession>
<dbReference type="AlphaFoldDB" id="A0AA88IB49"/>
<dbReference type="Pfam" id="PF06957">
    <property type="entry name" value="COPI_C"/>
    <property type="match status" value="1"/>
</dbReference>
<keyword evidence="3" id="KW-1185">Reference proteome</keyword>
<dbReference type="GO" id="GO:0005198">
    <property type="term" value="F:structural molecule activity"/>
    <property type="evidence" value="ECO:0007669"/>
    <property type="project" value="InterPro"/>
</dbReference>
<gene>
    <name evidence="2" type="ORF">QYM36_006704</name>
</gene>
<dbReference type="Proteomes" id="UP001187531">
    <property type="component" value="Unassembled WGS sequence"/>
</dbReference>
<evidence type="ECO:0000259" key="1">
    <source>
        <dbReference type="Pfam" id="PF06957"/>
    </source>
</evidence>
<sequence length="365" mass="40345">MDGIVNSIGVGDEAEITEFQDALEPDKGTGWDVDEDIDIPVDVDVGPALHTTQGYFAAPAGGTPIVQTWLNSSQLPAEHILAGSFESAFRLLHNQVGVVNFEPLKPLFMSTFSRSKVSIPAMPSNPSMVAYPPRKGAASKAAVAISIGNLQEKLKFCYKLTSQGKFSEAVEQFRSLLLSIPLLIVDTKQDASSANDMLWLCREYILGCQMEMHRKELPKATQEEQKRVCELAAYFTHCDLQLAHKILTLRKAVTLFYKINNFKTAANFARRLIELGPSPDVDAQIRKKLVVCEKNEVDSVKVDYDEFNPFAICPASYTPIYKGKSKVKCSLCEASYCPRFKGIVCKVCNVAEVGKECSGMKIQSR</sequence>
<name>A0AA88IB49_ARTSF</name>
<reference evidence="2" key="1">
    <citation type="submission" date="2023-07" db="EMBL/GenBank/DDBJ databases">
        <title>Chromosome-level genome assembly of Artemia franciscana.</title>
        <authorList>
            <person name="Jo E."/>
        </authorList>
    </citation>
    <scope>NUCLEOTIDE SEQUENCE</scope>
    <source>
        <tissue evidence="2">Whole body</tissue>
    </source>
</reference>
<comment type="caution">
    <text evidence="2">The sequence shown here is derived from an EMBL/GenBank/DDBJ whole genome shotgun (WGS) entry which is preliminary data.</text>
</comment>
<protein>
    <recommendedName>
        <fullName evidence="1">Coatomer alpha subunit C-terminal domain-containing protein</fullName>
    </recommendedName>
</protein>
<dbReference type="GO" id="GO:0006886">
    <property type="term" value="P:intracellular protein transport"/>
    <property type="evidence" value="ECO:0007669"/>
    <property type="project" value="InterPro"/>
</dbReference>